<comment type="caution">
    <text evidence="2">The sequence shown here is derived from an EMBL/GenBank/DDBJ whole genome shotgun (WGS) entry which is preliminary data.</text>
</comment>
<dbReference type="OrthoDB" id="3829170at2"/>
<name>A0A1X0JPI4_9MYCO</name>
<dbReference type="AlphaFoldDB" id="A0A1X0JPI4"/>
<reference evidence="2 3" key="1">
    <citation type="submission" date="2017-02" db="EMBL/GenBank/DDBJ databases">
        <title>The new phylogeny of genus Mycobacterium.</title>
        <authorList>
            <person name="Tortoli E."/>
            <person name="Trovato A."/>
            <person name="Cirillo D.M."/>
        </authorList>
    </citation>
    <scope>NUCLEOTIDE SEQUENCE [LARGE SCALE GENOMIC DNA]</scope>
    <source>
        <strain evidence="2 3">DSM 44338</strain>
    </source>
</reference>
<dbReference type="Proteomes" id="UP000192411">
    <property type="component" value="Unassembled WGS sequence"/>
</dbReference>
<dbReference type="RefSeq" id="WP_083126380.1">
    <property type="nucleotide sequence ID" value="NZ_MVIM01000007.1"/>
</dbReference>
<sequence length="164" mass="18324">MKIVNSLSEDEYVLVRETRKSETADLDEDQLIALHTRIRRARNKYVKLYRRAGAVKVGQKRGRGSGKAANTRNAAKAELFEDALSRVSRQLASAARQSARELKQQRLALARTVAPSLSESAHSSSELGSNGRRVDTTRRNPGRKKREASTLAAGARRQAKRDRR</sequence>
<keyword evidence="3" id="KW-1185">Reference proteome</keyword>
<evidence type="ECO:0000313" key="2">
    <source>
        <dbReference type="EMBL" id="ORB64682.1"/>
    </source>
</evidence>
<gene>
    <name evidence="2" type="ORF">BST47_15385</name>
</gene>
<dbReference type="EMBL" id="MVIM01000007">
    <property type="protein sequence ID" value="ORB64682.1"/>
    <property type="molecule type" value="Genomic_DNA"/>
</dbReference>
<accession>A0A1X0JPI4</accession>
<organism evidence="2 3">
    <name type="scientific">Mycolicibacterium tusciae</name>
    <dbReference type="NCBI Taxonomy" id="75922"/>
    <lineage>
        <taxon>Bacteria</taxon>
        <taxon>Bacillati</taxon>
        <taxon>Actinomycetota</taxon>
        <taxon>Actinomycetes</taxon>
        <taxon>Mycobacteriales</taxon>
        <taxon>Mycobacteriaceae</taxon>
        <taxon>Mycolicibacterium</taxon>
    </lineage>
</organism>
<proteinExistence type="predicted"/>
<evidence type="ECO:0000256" key="1">
    <source>
        <dbReference type="SAM" id="MobiDB-lite"/>
    </source>
</evidence>
<protein>
    <submittedName>
        <fullName evidence="2">Uncharacterized protein</fullName>
    </submittedName>
</protein>
<feature type="region of interest" description="Disordered" evidence="1">
    <location>
        <begin position="111"/>
        <end position="164"/>
    </location>
</feature>
<evidence type="ECO:0000313" key="3">
    <source>
        <dbReference type="Proteomes" id="UP000192411"/>
    </source>
</evidence>
<feature type="compositionally biased region" description="Low complexity" evidence="1">
    <location>
        <begin position="116"/>
        <end position="129"/>
    </location>
</feature>